<evidence type="ECO:0000313" key="7">
    <source>
        <dbReference type="Proteomes" id="UP000575068"/>
    </source>
</evidence>
<accession>A0A840HYX1</accession>
<feature type="transmembrane region" description="Helical" evidence="4">
    <location>
        <begin position="166"/>
        <end position="187"/>
    </location>
</feature>
<dbReference type="InterPro" id="IPR050327">
    <property type="entry name" value="Proton-linked_MCT"/>
</dbReference>
<dbReference type="InterPro" id="IPR036259">
    <property type="entry name" value="MFS_trans_sf"/>
</dbReference>
<gene>
    <name evidence="6" type="ORF">HNQ99_003187</name>
</gene>
<keyword evidence="1 4" id="KW-0812">Transmembrane</keyword>
<evidence type="ECO:0000259" key="5">
    <source>
        <dbReference type="PROSITE" id="PS50850"/>
    </source>
</evidence>
<evidence type="ECO:0000256" key="4">
    <source>
        <dbReference type="SAM" id="Phobius"/>
    </source>
</evidence>
<dbReference type="EMBL" id="JACHOV010000017">
    <property type="protein sequence ID" value="MBB4642851.1"/>
    <property type="molecule type" value="Genomic_DNA"/>
</dbReference>
<feature type="domain" description="Major facilitator superfamily (MFS) profile" evidence="5">
    <location>
        <begin position="15"/>
        <end position="406"/>
    </location>
</feature>
<comment type="caution">
    <text evidence="6">The sequence shown here is derived from an EMBL/GenBank/DDBJ whole genome shotgun (WGS) entry which is preliminary data.</text>
</comment>
<feature type="transmembrane region" description="Helical" evidence="4">
    <location>
        <begin position="139"/>
        <end position="160"/>
    </location>
</feature>
<dbReference type="Gene3D" id="1.20.1250.20">
    <property type="entry name" value="MFS general substrate transporter like domains"/>
    <property type="match status" value="1"/>
</dbReference>
<feature type="transmembrane region" description="Helical" evidence="4">
    <location>
        <begin position="351"/>
        <end position="374"/>
    </location>
</feature>
<keyword evidence="3 4" id="KW-0472">Membrane</keyword>
<dbReference type="Pfam" id="PF07690">
    <property type="entry name" value="MFS_1"/>
    <property type="match status" value="1"/>
</dbReference>
<dbReference type="RefSeq" id="WP_184477293.1">
    <property type="nucleotide sequence ID" value="NZ_JACHOV010000017.1"/>
</dbReference>
<feature type="transmembrane region" description="Helical" evidence="4">
    <location>
        <begin position="229"/>
        <end position="251"/>
    </location>
</feature>
<dbReference type="SUPFAM" id="SSF103473">
    <property type="entry name" value="MFS general substrate transporter"/>
    <property type="match status" value="1"/>
</dbReference>
<dbReference type="PANTHER" id="PTHR11360">
    <property type="entry name" value="MONOCARBOXYLATE TRANSPORTER"/>
    <property type="match status" value="1"/>
</dbReference>
<reference evidence="6 7" key="1">
    <citation type="submission" date="2020-08" db="EMBL/GenBank/DDBJ databases">
        <title>Genomic Encyclopedia of Type Strains, Phase IV (KMG-IV): sequencing the most valuable type-strain genomes for metagenomic binning, comparative biology and taxonomic classification.</title>
        <authorList>
            <person name="Goeker M."/>
        </authorList>
    </citation>
    <scope>NUCLEOTIDE SEQUENCE [LARGE SCALE GENOMIC DNA]</scope>
    <source>
        <strain evidence="6 7">DSM 7465</strain>
    </source>
</reference>
<evidence type="ECO:0000256" key="1">
    <source>
        <dbReference type="ARBA" id="ARBA00022692"/>
    </source>
</evidence>
<feature type="transmembrane region" description="Helical" evidence="4">
    <location>
        <begin position="293"/>
        <end position="309"/>
    </location>
</feature>
<keyword evidence="2 4" id="KW-1133">Transmembrane helix</keyword>
<keyword evidence="7" id="KW-1185">Reference proteome</keyword>
<dbReference type="InterPro" id="IPR020846">
    <property type="entry name" value="MFS_dom"/>
</dbReference>
<feature type="transmembrane region" description="Helical" evidence="4">
    <location>
        <begin position="263"/>
        <end position="286"/>
    </location>
</feature>
<dbReference type="AlphaFoldDB" id="A0A840HYX1"/>
<sequence length="418" mass="43885">MHTPTDRPFSGWRVVLPCFLAQTLAAGFAFGSFGPLLASTEQHFGVTRAVAATGMSLIMLAVGGLSPLLGGLLQKVSVRSAMIGGAALSAVAYLGLALLPSFGLALVMFGLIGTGVSLLAILGPLTLISRWFISDQAKVLSIVNLPIALFVIPFIIAELLPEYGRFAVLAGIATIFLLLIPALLLIVEEPGRIGQAPRATNMDPSDVVAQRDVKDRPLSTREILTSAPFWLLSLVIGVISGSGTAFLVHIVPFGMERDLSLQAASGLLSVYAGAGILGTLLVGWLADRIGPPSTLVLATLCEALVWWGLLHVAGVPLFALAALMGMCVVPVTTMHGAALSRLVGAASISRAMGISYAIVLPFIFGFAPLIGFLFDHADGYRLPFLMTAGIVLIACLCSVLMIFAVRKQKQLFEAVAIR</sequence>
<dbReference type="PROSITE" id="PS50850">
    <property type="entry name" value="MFS"/>
    <property type="match status" value="1"/>
</dbReference>
<name>A0A840HYX1_9SPHN</name>
<organism evidence="6 7">
    <name type="scientific">Rhizorhapis suberifaciens</name>
    <name type="common">corky root of lettuce</name>
    <dbReference type="NCBI Taxonomy" id="13656"/>
    <lineage>
        <taxon>Bacteria</taxon>
        <taxon>Pseudomonadati</taxon>
        <taxon>Pseudomonadota</taxon>
        <taxon>Alphaproteobacteria</taxon>
        <taxon>Sphingomonadales</taxon>
        <taxon>Sphingomonadaceae</taxon>
        <taxon>Rhizorhapis</taxon>
    </lineage>
</organism>
<proteinExistence type="predicted"/>
<feature type="transmembrane region" description="Helical" evidence="4">
    <location>
        <begin position="380"/>
        <end position="405"/>
    </location>
</feature>
<dbReference type="InterPro" id="IPR011701">
    <property type="entry name" value="MFS"/>
</dbReference>
<dbReference type="GO" id="GO:0022857">
    <property type="term" value="F:transmembrane transporter activity"/>
    <property type="evidence" value="ECO:0007669"/>
    <property type="project" value="InterPro"/>
</dbReference>
<feature type="transmembrane region" description="Helical" evidence="4">
    <location>
        <begin position="105"/>
        <end position="127"/>
    </location>
</feature>
<evidence type="ECO:0000256" key="2">
    <source>
        <dbReference type="ARBA" id="ARBA00022989"/>
    </source>
</evidence>
<feature type="transmembrane region" description="Helical" evidence="4">
    <location>
        <begin position="49"/>
        <end position="69"/>
    </location>
</feature>
<feature type="transmembrane region" description="Helical" evidence="4">
    <location>
        <begin position="81"/>
        <end position="99"/>
    </location>
</feature>
<feature type="transmembrane region" description="Helical" evidence="4">
    <location>
        <begin position="315"/>
        <end position="339"/>
    </location>
</feature>
<protein>
    <submittedName>
        <fullName evidence="6">MFS family permease</fullName>
    </submittedName>
</protein>
<evidence type="ECO:0000313" key="6">
    <source>
        <dbReference type="EMBL" id="MBB4642851.1"/>
    </source>
</evidence>
<feature type="transmembrane region" description="Helical" evidence="4">
    <location>
        <begin position="12"/>
        <end position="37"/>
    </location>
</feature>
<dbReference type="Proteomes" id="UP000575068">
    <property type="component" value="Unassembled WGS sequence"/>
</dbReference>
<evidence type="ECO:0000256" key="3">
    <source>
        <dbReference type="ARBA" id="ARBA00023136"/>
    </source>
</evidence>